<keyword evidence="2" id="KW-0812">Transmembrane</keyword>
<accession>A0A150WVA7</accession>
<organism evidence="4 5">
    <name type="scientific">Bdellovibrio bacteriovorus</name>
    <dbReference type="NCBI Taxonomy" id="959"/>
    <lineage>
        <taxon>Bacteria</taxon>
        <taxon>Pseudomonadati</taxon>
        <taxon>Bdellovibrionota</taxon>
        <taxon>Bdellovibrionia</taxon>
        <taxon>Bdellovibrionales</taxon>
        <taxon>Pseudobdellovibrionaceae</taxon>
        <taxon>Bdellovibrio</taxon>
    </lineage>
</organism>
<reference evidence="4 5" key="1">
    <citation type="submission" date="2016-03" db="EMBL/GenBank/DDBJ databases">
        <authorList>
            <person name="Ploux O."/>
        </authorList>
    </citation>
    <scope>NUCLEOTIDE SEQUENCE [LARGE SCALE GENOMIC DNA]</scope>
    <source>
        <strain evidence="4 5">BER2</strain>
    </source>
</reference>
<feature type="transmembrane region" description="Helical" evidence="2">
    <location>
        <begin position="64"/>
        <end position="83"/>
    </location>
</feature>
<proteinExistence type="predicted"/>
<evidence type="ECO:0000313" key="4">
    <source>
        <dbReference type="EMBL" id="KYG70425.1"/>
    </source>
</evidence>
<protein>
    <recommendedName>
        <fullName evidence="3">Magnesium transporter MgtE intracellular domain-containing protein</fullName>
    </recommendedName>
</protein>
<dbReference type="Proteomes" id="UP000075391">
    <property type="component" value="Unassembled WGS sequence"/>
</dbReference>
<name>A0A150WVA7_BDEBC</name>
<sequence>MKNGYDQFFQNARKVADQQQGGMKFNKKPAATKLHLDLASEDVEQQLRRRMKMSQPKRKKKATIPWKMVGVSFMGLMVAIWGFQNHEEVERIIKRVEFQMTGQAYAEEAPKVSAPAAPADKPAEAAPAAASMSSVEIDHLQKLNERKKELDAREEELNRMEGELQVQKVELEKRLKDLEEMRAKISGILEERVKADDQKVDTLVQMYTNMKAPQAAKVFETMDEDLAIEILGRMKKKNAADIMNLLKPEKAQVLSEMFAGYKRRPASDAK</sequence>
<dbReference type="SUPFAM" id="SSF158791">
    <property type="entry name" value="MgtE N-terminal domain-like"/>
    <property type="match status" value="1"/>
</dbReference>
<comment type="caution">
    <text evidence="4">The sequence shown here is derived from an EMBL/GenBank/DDBJ whole genome shotgun (WGS) entry which is preliminary data.</text>
</comment>
<dbReference type="InterPro" id="IPR006668">
    <property type="entry name" value="Mg_transptr_MgtE_intracell_dom"/>
</dbReference>
<feature type="coiled-coil region" evidence="1">
    <location>
        <begin position="140"/>
        <end position="198"/>
    </location>
</feature>
<dbReference type="EMBL" id="LUKF01000001">
    <property type="protein sequence ID" value="KYG70425.1"/>
    <property type="molecule type" value="Genomic_DNA"/>
</dbReference>
<dbReference type="AlphaFoldDB" id="A0A150WVA7"/>
<evidence type="ECO:0000259" key="3">
    <source>
        <dbReference type="Pfam" id="PF03448"/>
    </source>
</evidence>
<dbReference type="Pfam" id="PF03448">
    <property type="entry name" value="MgtE_N"/>
    <property type="match status" value="1"/>
</dbReference>
<keyword evidence="2" id="KW-1133">Transmembrane helix</keyword>
<dbReference type="OrthoDB" id="5291241at2"/>
<keyword evidence="1" id="KW-0175">Coiled coil</keyword>
<keyword evidence="2" id="KW-0472">Membrane</keyword>
<gene>
    <name evidence="4" type="ORF">AZI85_00270</name>
</gene>
<feature type="domain" description="Magnesium transporter MgtE intracellular" evidence="3">
    <location>
        <begin position="204"/>
        <end position="256"/>
    </location>
</feature>
<evidence type="ECO:0000313" key="5">
    <source>
        <dbReference type="Proteomes" id="UP000075391"/>
    </source>
</evidence>
<evidence type="ECO:0000256" key="2">
    <source>
        <dbReference type="SAM" id="Phobius"/>
    </source>
</evidence>
<evidence type="ECO:0000256" key="1">
    <source>
        <dbReference type="SAM" id="Coils"/>
    </source>
</evidence>
<dbReference type="RefSeq" id="WP_063242213.1">
    <property type="nucleotide sequence ID" value="NZ_LUKF01000001.1"/>
</dbReference>